<dbReference type="PRINTS" id="PR00368">
    <property type="entry name" value="FADPNR"/>
</dbReference>
<dbReference type="GO" id="GO:0016651">
    <property type="term" value="F:oxidoreductase activity, acting on NAD(P)H"/>
    <property type="evidence" value="ECO:0007669"/>
    <property type="project" value="TreeGrafter"/>
</dbReference>
<keyword evidence="9" id="KW-0411">Iron-sulfur</keyword>
<reference evidence="11 12" key="1">
    <citation type="submission" date="2021-11" db="EMBL/GenBank/DDBJ databases">
        <title>Black yeast isolated from Biological Soil Crust.</title>
        <authorList>
            <person name="Kurbessoian T."/>
        </authorList>
    </citation>
    <scope>NUCLEOTIDE SEQUENCE [LARGE SCALE GENOMIC DNA]</scope>
    <source>
        <strain evidence="11 12">CCFEE 5522</strain>
    </source>
</reference>
<keyword evidence="4" id="KW-0001">2Fe-2S</keyword>
<evidence type="ECO:0000313" key="12">
    <source>
        <dbReference type="Proteomes" id="UP001324427"/>
    </source>
</evidence>
<dbReference type="SUPFAM" id="SSF50022">
    <property type="entry name" value="ISP domain"/>
    <property type="match status" value="1"/>
</dbReference>
<dbReference type="InterPro" id="IPR023753">
    <property type="entry name" value="FAD/NAD-binding_dom"/>
</dbReference>
<dbReference type="AlphaFoldDB" id="A0AAV9J535"/>
<dbReference type="Pfam" id="PF07992">
    <property type="entry name" value="Pyr_redox_2"/>
    <property type="match status" value="1"/>
</dbReference>
<comment type="similarity">
    <text evidence="2">Belongs to the FAD-dependent oxidoreductase family.</text>
</comment>
<evidence type="ECO:0000256" key="2">
    <source>
        <dbReference type="ARBA" id="ARBA00006442"/>
    </source>
</evidence>
<dbReference type="InterPro" id="IPR050446">
    <property type="entry name" value="FAD-oxidoreductase/Apoptosis"/>
</dbReference>
<dbReference type="Gene3D" id="3.50.50.60">
    <property type="entry name" value="FAD/NAD(P)-binding domain"/>
    <property type="match status" value="2"/>
</dbReference>
<dbReference type="GO" id="GO:0005737">
    <property type="term" value="C:cytoplasm"/>
    <property type="evidence" value="ECO:0007669"/>
    <property type="project" value="TreeGrafter"/>
</dbReference>
<dbReference type="GO" id="GO:0051537">
    <property type="term" value="F:2 iron, 2 sulfur cluster binding"/>
    <property type="evidence" value="ECO:0007669"/>
    <property type="project" value="UniProtKB-KW"/>
</dbReference>
<evidence type="ECO:0000256" key="7">
    <source>
        <dbReference type="ARBA" id="ARBA00023002"/>
    </source>
</evidence>
<dbReference type="Gene3D" id="2.102.10.10">
    <property type="entry name" value="Rieske [2Fe-2S] iron-sulphur domain"/>
    <property type="match status" value="1"/>
</dbReference>
<dbReference type="PANTHER" id="PTHR43557:SF2">
    <property type="entry name" value="RIESKE DOMAIN-CONTAINING PROTEIN-RELATED"/>
    <property type="match status" value="1"/>
</dbReference>
<dbReference type="PROSITE" id="PS51296">
    <property type="entry name" value="RIESKE"/>
    <property type="match status" value="1"/>
</dbReference>
<dbReference type="CDD" id="cd03478">
    <property type="entry name" value="Rieske_AIFL_N"/>
    <property type="match status" value="1"/>
</dbReference>
<dbReference type="InterPro" id="IPR017941">
    <property type="entry name" value="Rieske_2Fe-2S"/>
</dbReference>
<evidence type="ECO:0000259" key="10">
    <source>
        <dbReference type="PROSITE" id="PS51296"/>
    </source>
</evidence>
<keyword evidence="6" id="KW-0274">FAD</keyword>
<dbReference type="Gene3D" id="3.30.390.30">
    <property type="match status" value="1"/>
</dbReference>
<dbReference type="Proteomes" id="UP001324427">
    <property type="component" value="Unassembled WGS sequence"/>
</dbReference>
<gene>
    <name evidence="11" type="ORF">LTR36_010400</name>
</gene>
<evidence type="ECO:0000256" key="3">
    <source>
        <dbReference type="ARBA" id="ARBA00022630"/>
    </source>
</evidence>
<comment type="cofactor">
    <cofactor evidence="1">
        <name>FAD</name>
        <dbReference type="ChEBI" id="CHEBI:57692"/>
    </cofactor>
</comment>
<evidence type="ECO:0000313" key="11">
    <source>
        <dbReference type="EMBL" id="KAK4539747.1"/>
    </source>
</evidence>
<evidence type="ECO:0000256" key="1">
    <source>
        <dbReference type="ARBA" id="ARBA00001974"/>
    </source>
</evidence>
<dbReference type="GO" id="GO:0046872">
    <property type="term" value="F:metal ion binding"/>
    <property type="evidence" value="ECO:0007669"/>
    <property type="project" value="UniProtKB-KW"/>
</dbReference>
<dbReference type="PRINTS" id="PR00411">
    <property type="entry name" value="PNDRDTASEI"/>
</dbReference>
<evidence type="ECO:0000256" key="5">
    <source>
        <dbReference type="ARBA" id="ARBA00022723"/>
    </source>
</evidence>
<feature type="domain" description="Rieske" evidence="10">
    <location>
        <begin position="7"/>
        <end position="106"/>
    </location>
</feature>
<evidence type="ECO:0000256" key="8">
    <source>
        <dbReference type="ARBA" id="ARBA00023004"/>
    </source>
</evidence>
<evidence type="ECO:0000256" key="4">
    <source>
        <dbReference type="ARBA" id="ARBA00022714"/>
    </source>
</evidence>
<dbReference type="InterPro" id="IPR016156">
    <property type="entry name" value="FAD/NAD-linked_Rdtase_dimer_sf"/>
</dbReference>
<keyword evidence="5" id="KW-0479">Metal-binding</keyword>
<dbReference type="SUPFAM" id="SSF55424">
    <property type="entry name" value="FAD/NAD-linked reductases, dimerisation (C-terminal) domain"/>
    <property type="match status" value="1"/>
</dbReference>
<dbReference type="PANTHER" id="PTHR43557">
    <property type="entry name" value="APOPTOSIS-INDUCING FACTOR 1"/>
    <property type="match status" value="1"/>
</dbReference>
<keyword evidence="12" id="KW-1185">Reference proteome</keyword>
<dbReference type="InterPro" id="IPR036188">
    <property type="entry name" value="FAD/NAD-bd_sf"/>
</dbReference>
<dbReference type="EMBL" id="JAVFHQ010000084">
    <property type="protein sequence ID" value="KAK4539747.1"/>
    <property type="molecule type" value="Genomic_DNA"/>
</dbReference>
<evidence type="ECO:0000256" key="9">
    <source>
        <dbReference type="ARBA" id="ARBA00023014"/>
    </source>
</evidence>
<comment type="caution">
    <text evidence="11">The sequence shown here is derived from an EMBL/GenBank/DDBJ whole genome shotgun (WGS) entry which is preliminary data.</text>
</comment>
<evidence type="ECO:0000256" key="6">
    <source>
        <dbReference type="ARBA" id="ARBA00022827"/>
    </source>
</evidence>
<keyword evidence="7" id="KW-0560">Oxidoreductase</keyword>
<dbReference type="SUPFAM" id="SSF51905">
    <property type="entry name" value="FAD/NAD(P)-binding domain"/>
    <property type="match status" value="2"/>
</dbReference>
<protein>
    <recommendedName>
        <fullName evidence="10">Rieske domain-containing protein</fullName>
    </recommendedName>
</protein>
<proteinExistence type="inferred from homology"/>
<keyword evidence="3" id="KW-0285">Flavoprotein</keyword>
<dbReference type="InterPro" id="IPR036922">
    <property type="entry name" value="Rieske_2Fe-2S_sf"/>
</dbReference>
<accession>A0AAV9J535</accession>
<sequence length="552" mass="59377">MATEFKLKGLTSIDLKNGQKQEAEVEGIEGGKVVLVKYEGEVHALNANCTHYGAPLAKGVVTGDGRLTCPWHGACFDIKTGDVEDAPALDPLNKFDVITKDGGVYIKGQEKQIKDGRRFLSIKCKSSGEEKVVIVGRGSGALGAMEGLRGGGFKGAITTIAEEDYQPIDRTKLSKALITDLSKLAWRTPEFYKESDIDMVTDTVTSVDFDGKKVKTKGGKEYPYTKLILSSGGVAKYLPIEGLKGDLENVFLLRQLGDAQNIMNAAGSDGGKKVVVIGSSFIGMEVANCLASQKHQVSCIGMENMPLENVMGKEVGKIFKAILEKNGVTFYMNASVEKGSPSSGNKIGKVHLKDGTELEADLVIEGVGIKPSTDYVKDNKSIKLNDKDGSIIVDESFAVQGLKNVWAIGDIATYPYHGPGGNGSLTRIEHWNVAQNMGRSVAKSINSPGSKPKAFIPVFWSALGAQLRYCGNTVGGYDDVIINGNTDVSEGKQSFVAYYTKGEEVVAMASMMKDPYMTQSAELMRRGKMPKKSELQKGVDILEISVPAEVKI</sequence>
<dbReference type="Pfam" id="PF00355">
    <property type="entry name" value="Rieske"/>
    <property type="match status" value="1"/>
</dbReference>
<name>A0AAV9J535_9PEZI</name>
<organism evidence="11 12">
    <name type="scientific">Oleoguttula mirabilis</name>
    <dbReference type="NCBI Taxonomy" id="1507867"/>
    <lineage>
        <taxon>Eukaryota</taxon>
        <taxon>Fungi</taxon>
        <taxon>Dikarya</taxon>
        <taxon>Ascomycota</taxon>
        <taxon>Pezizomycotina</taxon>
        <taxon>Dothideomycetes</taxon>
        <taxon>Dothideomycetidae</taxon>
        <taxon>Mycosphaerellales</taxon>
        <taxon>Teratosphaeriaceae</taxon>
        <taxon>Oleoguttula</taxon>
    </lineage>
</organism>
<keyword evidence="8" id="KW-0408">Iron</keyword>